<evidence type="ECO:0000313" key="5">
    <source>
        <dbReference type="EMBL" id="ROO33675.1"/>
    </source>
</evidence>
<organism evidence="5 6">
    <name type="scientific">Salinisphaera orenii YIM 95161</name>
    <dbReference type="NCBI Taxonomy" id="1051139"/>
    <lineage>
        <taxon>Bacteria</taxon>
        <taxon>Pseudomonadati</taxon>
        <taxon>Pseudomonadota</taxon>
        <taxon>Gammaproteobacteria</taxon>
        <taxon>Salinisphaerales</taxon>
        <taxon>Salinisphaeraceae</taxon>
        <taxon>Salinisphaera</taxon>
    </lineage>
</organism>
<name>A0A423Q3M9_9GAMM</name>
<comment type="caution">
    <text evidence="5">The sequence shown here is derived from an EMBL/GenBank/DDBJ whole genome shotgun (WGS) entry which is preliminary data.</text>
</comment>
<proteinExistence type="predicted"/>
<dbReference type="GO" id="GO:0016020">
    <property type="term" value="C:membrane"/>
    <property type="evidence" value="ECO:0007669"/>
    <property type="project" value="UniProtKB-SubCell"/>
</dbReference>
<dbReference type="InterPro" id="IPR001807">
    <property type="entry name" value="ClC"/>
</dbReference>
<comment type="subcellular location">
    <subcellularLocation>
        <location evidence="1">Membrane</location>
        <topology evidence="1">Multi-pass membrane protein</topology>
    </subcellularLocation>
</comment>
<evidence type="ECO:0000256" key="1">
    <source>
        <dbReference type="ARBA" id="ARBA00004141"/>
    </source>
</evidence>
<dbReference type="Pfam" id="PF00654">
    <property type="entry name" value="Voltage_CLC"/>
    <property type="match status" value="1"/>
</dbReference>
<dbReference type="GO" id="GO:0015108">
    <property type="term" value="F:chloride transmembrane transporter activity"/>
    <property type="evidence" value="ECO:0007669"/>
    <property type="project" value="InterPro"/>
</dbReference>
<dbReference type="SUPFAM" id="SSF81340">
    <property type="entry name" value="Clc chloride channel"/>
    <property type="match status" value="1"/>
</dbReference>
<protein>
    <submittedName>
        <fullName evidence="5">Uncharacterized protein</fullName>
    </submittedName>
</protein>
<keyword evidence="3" id="KW-1133">Transmembrane helix</keyword>
<keyword evidence="2" id="KW-0812">Transmembrane</keyword>
<dbReference type="EMBL" id="AYKF01000062">
    <property type="protein sequence ID" value="ROO33675.1"/>
    <property type="molecule type" value="Genomic_DNA"/>
</dbReference>
<evidence type="ECO:0000256" key="4">
    <source>
        <dbReference type="ARBA" id="ARBA00023136"/>
    </source>
</evidence>
<dbReference type="AlphaFoldDB" id="A0A423Q3M9"/>
<dbReference type="Proteomes" id="UP000285123">
    <property type="component" value="Unassembled WGS sequence"/>
</dbReference>
<keyword evidence="4" id="KW-0472">Membrane</keyword>
<evidence type="ECO:0000256" key="2">
    <source>
        <dbReference type="ARBA" id="ARBA00022692"/>
    </source>
</evidence>
<gene>
    <name evidence="5" type="ORF">SAHL_03920</name>
</gene>
<reference evidence="5 6" key="1">
    <citation type="submission" date="2013-10" db="EMBL/GenBank/DDBJ databases">
        <title>Salinisphaera halophila YIM 95161 Genome Sequencing.</title>
        <authorList>
            <person name="Lai Q."/>
            <person name="Li C."/>
            <person name="Shao Z."/>
        </authorList>
    </citation>
    <scope>NUCLEOTIDE SEQUENCE [LARGE SCALE GENOMIC DNA]</scope>
    <source>
        <strain evidence="5 6">YIM 95161</strain>
    </source>
</reference>
<accession>A0A423Q3M9</accession>
<evidence type="ECO:0000256" key="3">
    <source>
        <dbReference type="ARBA" id="ARBA00022989"/>
    </source>
</evidence>
<dbReference type="Gene3D" id="1.10.3080.10">
    <property type="entry name" value="Clc chloride channel"/>
    <property type="match status" value="1"/>
</dbReference>
<evidence type="ECO:0000313" key="6">
    <source>
        <dbReference type="Proteomes" id="UP000285123"/>
    </source>
</evidence>
<sequence>MAAFFAAALRATFALIVFAFEITRNYDAIPTIPRD</sequence>
<dbReference type="InterPro" id="IPR014743">
    <property type="entry name" value="Cl-channel_core"/>
</dbReference>